<comment type="caution">
    <text evidence="3">The sequence shown here is derived from an EMBL/GenBank/DDBJ whole genome shotgun (WGS) entry which is preliminary data.</text>
</comment>
<accession>A0A4R5EXC1</accession>
<dbReference type="Gene3D" id="3.40.50.1820">
    <property type="entry name" value="alpha/beta hydrolase"/>
    <property type="match status" value="1"/>
</dbReference>
<dbReference type="PANTHER" id="PTHR48081:SF8">
    <property type="entry name" value="ALPHA_BETA HYDROLASE FOLD-3 DOMAIN-CONTAINING PROTEIN-RELATED"/>
    <property type="match status" value="1"/>
</dbReference>
<dbReference type="EMBL" id="SMFP01000003">
    <property type="protein sequence ID" value="TDE39593.1"/>
    <property type="molecule type" value="Genomic_DNA"/>
</dbReference>
<dbReference type="RefSeq" id="WP_132827847.1">
    <property type="nucleotide sequence ID" value="NZ_SMFP01000003.1"/>
</dbReference>
<keyword evidence="1 3" id="KW-0378">Hydrolase</keyword>
<evidence type="ECO:0000313" key="3">
    <source>
        <dbReference type="EMBL" id="TDE39593.1"/>
    </source>
</evidence>
<evidence type="ECO:0000313" key="4">
    <source>
        <dbReference type="Proteomes" id="UP000294662"/>
    </source>
</evidence>
<name>A0A4R5EXC1_9RHOB</name>
<dbReference type="Pfam" id="PF07859">
    <property type="entry name" value="Abhydrolase_3"/>
    <property type="match status" value="1"/>
</dbReference>
<sequence>MSWQRGVLNLILRLTEKRYLARVVDPDALRARFHRRARLFFPPPRGVQVTAVPGGLWLGGASAASGAGPVILYFHGGAFVFGAPETHKGLAARLAQLAGLPVLMPVYRLAPEHPFPAALEDARVAYETLLARGVAPGQIVLGGDSAGGGLALALLGDLCARGADRPAGCFAFSPLSDLTFSGASLQANVACDVMLPAERTQDMAQMYLQGADPRDSRASPLFAGFAGAGPVWLTVGRTEIMLDDTRRMAAHLRGQGVTVAEVIAGDLPHVWPFFWRYLPEGEATLRALAGWIRQRVAPSAGS</sequence>
<evidence type="ECO:0000259" key="2">
    <source>
        <dbReference type="Pfam" id="PF07859"/>
    </source>
</evidence>
<protein>
    <submittedName>
        <fullName evidence="3">Steryl acetyl hydrolase</fullName>
    </submittedName>
</protein>
<feature type="domain" description="Alpha/beta hydrolase fold-3" evidence="2">
    <location>
        <begin position="71"/>
        <end position="271"/>
    </location>
</feature>
<dbReference type="OrthoDB" id="9806180at2"/>
<dbReference type="InterPro" id="IPR013094">
    <property type="entry name" value="AB_hydrolase_3"/>
</dbReference>
<dbReference type="Proteomes" id="UP000294662">
    <property type="component" value="Unassembled WGS sequence"/>
</dbReference>
<dbReference type="InterPro" id="IPR029058">
    <property type="entry name" value="AB_hydrolase_fold"/>
</dbReference>
<dbReference type="SUPFAM" id="SSF53474">
    <property type="entry name" value="alpha/beta-Hydrolases"/>
    <property type="match status" value="1"/>
</dbReference>
<dbReference type="GO" id="GO:0016787">
    <property type="term" value="F:hydrolase activity"/>
    <property type="evidence" value="ECO:0007669"/>
    <property type="project" value="UniProtKB-KW"/>
</dbReference>
<dbReference type="PANTHER" id="PTHR48081">
    <property type="entry name" value="AB HYDROLASE SUPERFAMILY PROTEIN C4A8.06C"/>
    <property type="match status" value="1"/>
</dbReference>
<organism evidence="3 4">
    <name type="scientific">Antarcticimicrobium sediminis</name>
    <dbReference type="NCBI Taxonomy" id="2546227"/>
    <lineage>
        <taxon>Bacteria</taxon>
        <taxon>Pseudomonadati</taxon>
        <taxon>Pseudomonadota</taxon>
        <taxon>Alphaproteobacteria</taxon>
        <taxon>Rhodobacterales</taxon>
        <taxon>Paracoccaceae</taxon>
        <taxon>Antarcticimicrobium</taxon>
    </lineage>
</organism>
<dbReference type="AlphaFoldDB" id="A0A4R5EXC1"/>
<gene>
    <name evidence="3" type="ORF">E1B25_05955</name>
</gene>
<dbReference type="InterPro" id="IPR050300">
    <property type="entry name" value="GDXG_lipolytic_enzyme"/>
</dbReference>
<reference evidence="3 4" key="1">
    <citation type="submission" date="2019-03" db="EMBL/GenBank/DDBJ databases">
        <authorList>
            <person name="Zhang S."/>
        </authorList>
    </citation>
    <scope>NUCLEOTIDE SEQUENCE [LARGE SCALE GENOMIC DNA]</scope>
    <source>
        <strain evidence="3 4">S4J41</strain>
    </source>
</reference>
<evidence type="ECO:0000256" key="1">
    <source>
        <dbReference type="ARBA" id="ARBA00022801"/>
    </source>
</evidence>
<proteinExistence type="predicted"/>
<keyword evidence="4" id="KW-1185">Reference proteome</keyword>